<accession>A0AAV4QKA1</accession>
<dbReference type="EMBL" id="BPLR01006272">
    <property type="protein sequence ID" value="GIY08637.1"/>
    <property type="molecule type" value="Genomic_DNA"/>
</dbReference>
<evidence type="ECO:0000313" key="2">
    <source>
        <dbReference type="Proteomes" id="UP001054945"/>
    </source>
</evidence>
<dbReference type="Proteomes" id="UP001054945">
    <property type="component" value="Unassembled WGS sequence"/>
</dbReference>
<proteinExistence type="predicted"/>
<gene>
    <name evidence="1" type="ORF">CEXT_576331</name>
</gene>
<dbReference type="AlphaFoldDB" id="A0AAV4QKA1"/>
<name>A0AAV4QKA1_CAEEX</name>
<organism evidence="1 2">
    <name type="scientific">Caerostris extrusa</name>
    <name type="common">Bark spider</name>
    <name type="synonym">Caerostris bankana</name>
    <dbReference type="NCBI Taxonomy" id="172846"/>
    <lineage>
        <taxon>Eukaryota</taxon>
        <taxon>Metazoa</taxon>
        <taxon>Ecdysozoa</taxon>
        <taxon>Arthropoda</taxon>
        <taxon>Chelicerata</taxon>
        <taxon>Arachnida</taxon>
        <taxon>Araneae</taxon>
        <taxon>Araneomorphae</taxon>
        <taxon>Entelegynae</taxon>
        <taxon>Araneoidea</taxon>
        <taxon>Araneidae</taxon>
        <taxon>Caerostris</taxon>
    </lineage>
</organism>
<sequence>MFQMLTSRGVGPLVVSRAIARRKGRGVEDRLSHSINLIIGKKKENSGPDCQGKSLEGEVGSLKIKNRKECVVGVCCYAGKSI</sequence>
<comment type="caution">
    <text evidence="1">The sequence shown here is derived from an EMBL/GenBank/DDBJ whole genome shotgun (WGS) entry which is preliminary data.</text>
</comment>
<reference evidence="1 2" key="1">
    <citation type="submission" date="2021-06" db="EMBL/GenBank/DDBJ databases">
        <title>Caerostris extrusa draft genome.</title>
        <authorList>
            <person name="Kono N."/>
            <person name="Arakawa K."/>
        </authorList>
    </citation>
    <scope>NUCLEOTIDE SEQUENCE [LARGE SCALE GENOMIC DNA]</scope>
</reference>
<evidence type="ECO:0000313" key="1">
    <source>
        <dbReference type="EMBL" id="GIY08637.1"/>
    </source>
</evidence>
<keyword evidence="2" id="KW-1185">Reference proteome</keyword>
<protein>
    <submittedName>
        <fullName evidence="1">Uncharacterized protein</fullName>
    </submittedName>
</protein>